<dbReference type="EMBL" id="JAAGOH010000019">
    <property type="protein sequence ID" value="NDY92577.1"/>
    <property type="molecule type" value="Genomic_DNA"/>
</dbReference>
<protein>
    <submittedName>
        <fullName evidence="2">Uncharacterized protein</fullName>
    </submittedName>
</protein>
<comment type="caution">
    <text evidence="2">The sequence shown here is derived from an EMBL/GenBank/DDBJ whole genome shotgun (WGS) entry which is preliminary data.</text>
</comment>
<dbReference type="Proteomes" id="UP000484255">
    <property type="component" value="Unassembled WGS sequence"/>
</dbReference>
<evidence type="ECO:0000256" key="1">
    <source>
        <dbReference type="SAM" id="MobiDB-lite"/>
    </source>
</evidence>
<name>A0A7C9PI48_9BURK</name>
<sequence length="244" mass="25816">MSPALSPIRPAGARLPSPCPTPDARDADDPVGYQLGWDHALLGLTPPAEHLRPGHPVGTGWQDGRAALGPRRPPVPARTRLGLGIRLQAWGQGAAARGPAPVDTADPDNAPAPPAAPPVVALDPLQALLGQALLGQALLGQAQPPAGGSQPWRQWVESLPSQAQRRDAQVWVQSLWARWLGLRQQHGLPRSPADQQERLGLAWSSPVVQRRWQRLAGHWDAATTQHLLARARALGLGSGGPPGT</sequence>
<organism evidence="2 3">
    <name type="scientific">Ideonella livida</name>
    <dbReference type="NCBI Taxonomy" id="2707176"/>
    <lineage>
        <taxon>Bacteria</taxon>
        <taxon>Pseudomonadati</taxon>
        <taxon>Pseudomonadota</taxon>
        <taxon>Betaproteobacteria</taxon>
        <taxon>Burkholderiales</taxon>
        <taxon>Sphaerotilaceae</taxon>
        <taxon>Ideonella</taxon>
    </lineage>
</organism>
<feature type="region of interest" description="Disordered" evidence="1">
    <location>
        <begin position="92"/>
        <end position="114"/>
    </location>
</feature>
<gene>
    <name evidence="2" type="ORF">G3A44_15415</name>
</gene>
<proteinExistence type="predicted"/>
<evidence type="ECO:0000313" key="3">
    <source>
        <dbReference type="Proteomes" id="UP000484255"/>
    </source>
</evidence>
<accession>A0A7C9PI48</accession>
<feature type="compositionally biased region" description="Low complexity" evidence="1">
    <location>
        <begin position="99"/>
        <end position="109"/>
    </location>
</feature>
<dbReference type="RefSeq" id="WP_163458559.1">
    <property type="nucleotide sequence ID" value="NZ_JAAGOH010000019.1"/>
</dbReference>
<feature type="region of interest" description="Disordered" evidence="1">
    <location>
        <begin position="47"/>
        <end position="76"/>
    </location>
</feature>
<keyword evidence="3" id="KW-1185">Reference proteome</keyword>
<feature type="region of interest" description="Disordered" evidence="1">
    <location>
        <begin position="1"/>
        <end position="31"/>
    </location>
</feature>
<reference evidence="2 3" key="1">
    <citation type="submission" date="2020-02" db="EMBL/GenBank/DDBJ databases">
        <title>Ideonella bacterium strain TBM-1.</title>
        <authorList>
            <person name="Chen W.-M."/>
        </authorList>
    </citation>
    <scope>NUCLEOTIDE SEQUENCE [LARGE SCALE GENOMIC DNA]</scope>
    <source>
        <strain evidence="2 3">TBM-1</strain>
    </source>
</reference>
<dbReference type="AlphaFoldDB" id="A0A7C9PI48"/>
<evidence type="ECO:0000313" key="2">
    <source>
        <dbReference type="EMBL" id="NDY92577.1"/>
    </source>
</evidence>